<proteinExistence type="inferred from homology"/>
<dbReference type="PROSITE" id="PS00501">
    <property type="entry name" value="SPASE_I_1"/>
    <property type="match status" value="1"/>
</dbReference>
<organism evidence="12 13">
    <name type="scientific">Gaiella occulta</name>
    <dbReference type="NCBI Taxonomy" id="1002870"/>
    <lineage>
        <taxon>Bacteria</taxon>
        <taxon>Bacillati</taxon>
        <taxon>Actinomycetota</taxon>
        <taxon>Thermoleophilia</taxon>
        <taxon>Gaiellales</taxon>
        <taxon>Gaiellaceae</taxon>
        <taxon>Gaiella</taxon>
    </lineage>
</organism>
<dbReference type="AlphaFoldDB" id="A0A7M2YWH6"/>
<feature type="transmembrane region" description="Helical" evidence="8">
    <location>
        <begin position="87"/>
        <end position="106"/>
    </location>
</feature>
<keyword evidence="5 8" id="KW-0645">Protease</keyword>
<dbReference type="NCBIfam" id="TIGR02227">
    <property type="entry name" value="sigpep_I_bact"/>
    <property type="match status" value="1"/>
</dbReference>
<dbReference type="InterPro" id="IPR000223">
    <property type="entry name" value="Pept_S26A_signal_pept_1"/>
</dbReference>
<evidence type="ECO:0000313" key="13">
    <source>
        <dbReference type="Proteomes" id="UP000254134"/>
    </source>
</evidence>
<keyword evidence="8" id="KW-1133">Transmembrane helix</keyword>
<dbReference type="GO" id="GO:0004252">
    <property type="term" value="F:serine-type endopeptidase activity"/>
    <property type="evidence" value="ECO:0007669"/>
    <property type="project" value="InterPro"/>
</dbReference>
<sequence>MSDGGDRPEGGLRPPPQPPAPAGWEDAPVVDDGERLDGAYGRPQADAAPPPPPAPPPPAPPQARRSRNPVDRLTEGLPHGLRVTIDWIVTIAGAIAIVLLVKAYVVNPYRIPSSSMEPTLHCAQPAGGCEARFSDRVLANRFIYHLRSPRRGEIIVFKTPPAARVKCGAGGTFVKRLIGLPGETIEVRLRQGEGYVYIDGKLLREPYIASARRDGSQGPFGPFRIPRGAYFMMGDNRGQSCDSRQWGTVPRENLIGKVFATYWPPNRISLH</sequence>
<dbReference type="Pfam" id="PF10502">
    <property type="entry name" value="Peptidase_S26"/>
    <property type="match status" value="1"/>
</dbReference>
<dbReference type="EMBL" id="QQZY01000006">
    <property type="protein sequence ID" value="RDI73788.1"/>
    <property type="molecule type" value="Genomic_DNA"/>
</dbReference>
<comment type="similarity">
    <text evidence="3 9">Belongs to the peptidase S26 family.</text>
</comment>
<reference evidence="13" key="2">
    <citation type="journal article" date="2019" name="MicrobiologyOpen">
        <title>High-quality draft genome sequence of Gaiella occulta isolated from a 150 meter deep mineral water borehole and comparison with the genome sequences of other deep-branching lineages of the phylum Actinobacteria.</title>
        <authorList>
            <person name="Severino R."/>
            <person name="Froufe H.J.C."/>
            <person name="Barroso C."/>
            <person name="Albuquerque L."/>
            <person name="Lobo-da-Cunha A."/>
            <person name="da Costa M.S."/>
            <person name="Egas C."/>
        </authorList>
    </citation>
    <scope>NUCLEOTIDE SEQUENCE [LARGE SCALE GENOMIC DNA]</scope>
    <source>
        <strain evidence="13">F2-233</strain>
    </source>
</reference>
<reference evidence="12 13" key="1">
    <citation type="submission" date="2018-07" db="EMBL/GenBank/DDBJ databases">
        <title>High-quality-draft genome sequence of Gaiella occulta.</title>
        <authorList>
            <person name="Severino R."/>
            <person name="Froufe H.J.C."/>
            <person name="Rainey F.A."/>
            <person name="Barroso C."/>
            <person name="Albuquerque L."/>
            <person name="Lobo-Da-Cunha A."/>
            <person name="Da Costa M.S."/>
            <person name="Egas C."/>
        </authorList>
    </citation>
    <scope>NUCLEOTIDE SEQUENCE [LARGE SCALE GENOMIC DNA]</scope>
    <source>
        <strain evidence="12 13">F2-233</strain>
    </source>
</reference>
<evidence type="ECO:0000313" key="12">
    <source>
        <dbReference type="EMBL" id="RDI73788.1"/>
    </source>
</evidence>
<protein>
    <recommendedName>
        <fullName evidence="4 8">Signal peptidase I</fullName>
        <ecNumber evidence="4 8">3.4.21.89</ecNumber>
    </recommendedName>
</protein>
<dbReference type="Gene3D" id="2.10.109.10">
    <property type="entry name" value="Umud Fragment, subunit A"/>
    <property type="match status" value="1"/>
</dbReference>
<evidence type="ECO:0000256" key="9">
    <source>
        <dbReference type="RuleBase" id="RU362042"/>
    </source>
</evidence>
<dbReference type="PROSITE" id="PS00761">
    <property type="entry name" value="SPASE_I_3"/>
    <property type="match status" value="1"/>
</dbReference>
<keyword evidence="8" id="KW-0472">Membrane</keyword>
<evidence type="ECO:0000256" key="3">
    <source>
        <dbReference type="ARBA" id="ARBA00009370"/>
    </source>
</evidence>
<dbReference type="GO" id="GO:0009003">
    <property type="term" value="F:signal peptidase activity"/>
    <property type="evidence" value="ECO:0007669"/>
    <property type="project" value="UniProtKB-EC"/>
</dbReference>
<accession>A0A7M2YWH6</accession>
<dbReference type="InterPro" id="IPR036286">
    <property type="entry name" value="LexA/Signal_pep-like_sf"/>
</dbReference>
<dbReference type="Proteomes" id="UP000254134">
    <property type="component" value="Unassembled WGS sequence"/>
</dbReference>
<keyword evidence="13" id="KW-1185">Reference proteome</keyword>
<gene>
    <name evidence="12" type="ORF">Gocc_2352</name>
</gene>
<feature type="active site" evidence="7">
    <location>
        <position position="175"/>
    </location>
</feature>
<evidence type="ECO:0000256" key="5">
    <source>
        <dbReference type="ARBA" id="ARBA00022670"/>
    </source>
</evidence>
<dbReference type="GO" id="GO:0006465">
    <property type="term" value="P:signal peptide processing"/>
    <property type="evidence" value="ECO:0007669"/>
    <property type="project" value="InterPro"/>
</dbReference>
<dbReference type="PANTHER" id="PTHR43390:SF1">
    <property type="entry name" value="CHLOROPLAST PROCESSING PEPTIDASE"/>
    <property type="match status" value="1"/>
</dbReference>
<dbReference type="PRINTS" id="PR00727">
    <property type="entry name" value="LEADERPTASE"/>
</dbReference>
<name>A0A7M2YWH6_9ACTN</name>
<dbReference type="InterPro" id="IPR019757">
    <property type="entry name" value="Pept_S26A_signal_pept_1_Lys-AS"/>
</dbReference>
<feature type="domain" description="Peptidase S26" evidence="11">
    <location>
        <begin position="85"/>
        <end position="263"/>
    </location>
</feature>
<dbReference type="GO" id="GO:0005886">
    <property type="term" value="C:plasma membrane"/>
    <property type="evidence" value="ECO:0007669"/>
    <property type="project" value="UniProtKB-SubCell"/>
</dbReference>
<evidence type="ECO:0000256" key="4">
    <source>
        <dbReference type="ARBA" id="ARBA00013208"/>
    </source>
</evidence>
<feature type="active site" evidence="7">
    <location>
        <position position="115"/>
    </location>
</feature>
<evidence type="ECO:0000256" key="7">
    <source>
        <dbReference type="PIRSR" id="PIRSR600223-1"/>
    </source>
</evidence>
<evidence type="ECO:0000256" key="10">
    <source>
        <dbReference type="SAM" id="MobiDB-lite"/>
    </source>
</evidence>
<evidence type="ECO:0000256" key="8">
    <source>
        <dbReference type="RuleBase" id="RU003993"/>
    </source>
</evidence>
<dbReference type="InterPro" id="IPR019758">
    <property type="entry name" value="Pept_S26A_signal_pept_1_CS"/>
</dbReference>
<evidence type="ECO:0000256" key="6">
    <source>
        <dbReference type="ARBA" id="ARBA00022801"/>
    </source>
</evidence>
<feature type="compositionally biased region" description="Pro residues" evidence="10">
    <location>
        <begin position="48"/>
        <end position="61"/>
    </location>
</feature>
<dbReference type="InterPro" id="IPR019533">
    <property type="entry name" value="Peptidase_S26"/>
</dbReference>
<keyword evidence="8" id="KW-0812">Transmembrane</keyword>
<dbReference type="PROSITE" id="PS00760">
    <property type="entry name" value="SPASE_I_2"/>
    <property type="match status" value="1"/>
</dbReference>
<comment type="catalytic activity">
    <reaction evidence="1 8">
        <text>Cleavage of hydrophobic, N-terminal signal or leader sequences from secreted and periplasmic proteins.</text>
        <dbReference type="EC" id="3.4.21.89"/>
    </reaction>
</comment>
<dbReference type="EC" id="3.4.21.89" evidence="4 8"/>
<dbReference type="InterPro" id="IPR019756">
    <property type="entry name" value="Pept_S26A_signal_pept_1_Ser-AS"/>
</dbReference>
<dbReference type="SUPFAM" id="SSF51306">
    <property type="entry name" value="LexA/Signal peptidase"/>
    <property type="match status" value="1"/>
</dbReference>
<feature type="compositionally biased region" description="Basic and acidic residues" evidence="10">
    <location>
        <begin position="1"/>
        <end position="10"/>
    </location>
</feature>
<dbReference type="PANTHER" id="PTHR43390">
    <property type="entry name" value="SIGNAL PEPTIDASE I"/>
    <property type="match status" value="1"/>
</dbReference>
<evidence type="ECO:0000259" key="11">
    <source>
        <dbReference type="Pfam" id="PF10502"/>
    </source>
</evidence>
<evidence type="ECO:0000256" key="1">
    <source>
        <dbReference type="ARBA" id="ARBA00000677"/>
    </source>
</evidence>
<comment type="subcellular location">
    <subcellularLocation>
        <location evidence="2">Cell membrane</location>
        <topology evidence="2">Single-pass type II membrane protein</topology>
    </subcellularLocation>
    <subcellularLocation>
        <location evidence="9">Membrane</location>
        <topology evidence="9">Single-pass type II membrane protein</topology>
    </subcellularLocation>
</comment>
<evidence type="ECO:0000256" key="2">
    <source>
        <dbReference type="ARBA" id="ARBA00004401"/>
    </source>
</evidence>
<comment type="caution">
    <text evidence="12">The sequence shown here is derived from an EMBL/GenBank/DDBJ whole genome shotgun (WGS) entry which is preliminary data.</text>
</comment>
<keyword evidence="6 8" id="KW-0378">Hydrolase</keyword>
<feature type="region of interest" description="Disordered" evidence="10">
    <location>
        <begin position="1"/>
        <end position="75"/>
    </location>
</feature>
<dbReference type="CDD" id="cd06530">
    <property type="entry name" value="S26_SPase_I"/>
    <property type="match status" value="1"/>
</dbReference>